<sequence>MASTSASTPRSTPLASRAASRSASPRRHASLAAAGPSSAVPDQDELFGARPSGQPQPHDEASTFTLSLPQIVEPAEAEATPSAGPGGILVISGGSGFNSCVGATPGATFAMPISDDGGSSSEIIRVLGGPSLGDLRSRLVRLIPLSTNPPLSAGTPPTPPSNDALHALLSYRLPSTGSSRDIKLEWLSLVEGRHALWHGIEPERKECVRGFLVLFQSEILRRANRNFNLRGGSIGNFFLSAAQKFFRSIQTAIFLFSATTQMQARSAGRVLPVINTNHTATIAAELESGEVIVGQCEISHPARPRTQRALPDSVLSTHAPGTPSSAIFDPFWTMTNAWTQPAVGHQGDGLAPQSDDEGEQEEDEPSTGLGNLAFRDVEEQAQLPSPISRIFYVNAYRQEVRPTPSPEFISQLHQCSTLIYSCGSLWTSIMPCLSMRGVGGAIARSHSLRHKVLLLNTSHDRETDGLDAIDFLK</sequence>
<dbReference type="Proteomes" id="UP000245946">
    <property type="component" value="Unassembled WGS sequence"/>
</dbReference>
<dbReference type="RefSeq" id="XP_025600326.1">
    <property type="nucleotide sequence ID" value="XM_025741672.1"/>
</dbReference>
<dbReference type="InterPro" id="IPR002882">
    <property type="entry name" value="CofD"/>
</dbReference>
<dbReference type="SUPFAM" id="SSF142338">
    <property type="entry name" value="CofD-like"/>
    <property type="match status" value="1"/>
</dbReference>
<evidence type="ECO:0000313" key="2">
    <source>
        <dbReference type="EMBL" id="PWO00048.1"/>
    </source>
</evidence>
<keyword evidence="3" id="KW-1185">Reference proteome</keyword>
<dbReference type="GeneID" id="37269216"/>
<feature type="compositionally biased region" description="Acidic residues" evidence="1">
    <location>
        <begin position="354"/>
        <end position="365"/>
    </location>
</feature>
<gene>
    <name evidence="2" type="ORF">FA09DRAFT_328178</name>
</gene>
<dbReference type="InterPro" id="IPR038136">
    <property type="entry name" value="CofD-like_dom_sf"/>
</dbReference>
<name>A0A316ZE48_9BASI</name>
<evidence type="ECO:0000256" key="1">
    <source>
        <dbReference type="SAM" id="MobiDB-lite"/>
    </source>
</evidence>
<dbReference type="AlphaFoldDB" id="A0A316ZE48"/>
<dbReference type="PANTHER" id="PTHR31240:SF0">
    <property type="entry name" value="MATERNAL EFFECT EMBRYO ARREST 18"/>
    <property type="match status" value="1"/>
</dbReference>
<protein>
    <submittedName>
        <fullName evidence="2">Uncharacterized protein</fullName>
    </submittedName>
</protein>
<reference evidence="2 3" key="1">
    <citation type="journal article" date="2018" name="Mol. Biol. Evol.">
        <title>Broad Genomic Sampling Reveals a Smut Pathogenic Ancestry of the Fungal Clade Ustilaginomycotina.</title>
        <authorList>
            <person name="Kijpornyongpan T."/>
            <person name="Mondo S.J."/>
            <person name="Barry K."/>
            <person name="Sandor L."/>
            <person name="Lee J."/>
            <person name="Lipzen A."/>
            <person name="Pangilinan J."/>
            <person name="LaButti K."/>
            <person name="Hainaut M."/>
            <person name="Henrissat B."/>
            <person name="Grigoriev I.V."/>
            <person name="Spatafora J.W."/>
            <person name="Aime M.C."/>
        </authorList>
    </citation>
    <scope>NUCLEOTIDE SEQUENCE [LARGE SCALE GENOMIC DNA]</scope>
    <source>
        <strain evidence="2 3">MCA 4186</strain>
    </source>
</reference>
<dbReference type="STRING" id="58919.A0A316ZE48"/>
<feature type="region of interest" description="Disordered" evidence="1">
    <location>
        <begin position="342"/>
        <end position="369"/>
    </location>
</feature>
<dbReference type="OrthoDB" id="10267139at2759"/>
<dbReference type="GO" id="GO:0043743">
    <property type="term" value="F:LPPG:FO 2-phospho-L-lactate transferase activity"/>
    <property type="evidence" value="ECO:0007669"/>
    <property type="project" value="InterPro"/>
</dbReference>
<feature type="compositionally biased region" description="Low complexity" evidence="1">
    <location>
        <begin position="1"/>
        <end position="23"/>
    </location>
</feature>
<dbReference type="EMBL" id="KZ819286">
    <property type="protein sequence ID" value="PWO00048.1"/>
    <property type="molecule type" value="Genomic_DNA"/>
</dbReference>
<dbReference type="Pfam" id="PF01933">
    <property type="entry name" value="CofD"/>
    <property type="match status" value="1"/>
</dbReference>
<organism evidence="2 3">
    <name type="scientific">Tilletiopsis washingtonensis</name>
    <dbReference type="NCBI Taxonomy" id="58919"/>
    <lineage>
        <taxon>Eukaryota</taxon>
        <taxon>Fungi</taxon>
        <taxon>Dikarya</taxon>
        <taxon>Basidiomycota</taxon>
        <taxon>Ustilaginomycotina</taxon>
        <taxon>Exobasidiomycetes</taxon>
        <taxon>Entylomatales</taxon>
        <taxon>Entylomatales incertae sedis</taxon>
        <taxon>Tilletiopsis</taxon>
    </lineage>
</organism>
<proteinExistence type="predicted"/>
<accession>A0A316ZE48</accession>
<dbReference type="Gene3D" id="3.40.50.10680">
    <property type="entry name" value="CofD-like domains"/>
    <property type="match status" value="1"/>
</dbReference>
<dbReference type="PANTHER" id="PTHR31240">
    <property type="entry name" value="MATERNAL EFFECT EMBRYO ARREST 18"/>
    <property type="match status" value="1"/>
</dbReference>
<evidence type="ECO:0000313" key="3">
    <source>
        <dbReference type="Proteomes" id="UP000245946"/>
    </source>
</evidence>
<feature type="region of interest" description="Disordered" evidence="1">
    <location>
        <begin position="1"/>
        <end position="61"/>
    </location>
</feature>